<dbReference type="KEGG" id="soy:115887171"/>
<organism evidence="3 4">
    <name type="scientific">Sitophilus oryzae</name>
    <name type="common">Rice weevil</name>
    <name type="synonym">Curculio oryzae</name>
    <dbReference type="NCBI Taxonomy" id="7048"/>
    <lineage>
        <taxon>Eukaryota</taxon>
        <taxon>Metazoa</taxon>
        <taxon>Ecdysozoa</taxon>
        <taxon>Arthropoda</taxon>
        <taxon>Hexapoda</taxon>
        <taxon>Insecta</taxon>
        <taxon>Pterygota</taxon>
        <taxon>Neoptera</taxon>
        <taxon>Endopterygota</taxon>
        <taxon>Coleoptera</taxon>
        <taxon>Polyphaga</taxon>
        <taxon>Cucujiformia</taxon>
        <taxon>Curculionidae</taxon>
        <taxon>Dryophthorinae</taxon>
        <taxon>Sitophilus</taxon>
    </lineage>
</organism>
<dbReference type="GO" id="GO:0031083">
    <property type="term" value="C:BLOC-1 complex"/>
    <property type="evidence" value="ECO:0007669"/>
    <property type="project" value="InterPro"/>
</dbReference>
<dbReference type="InterPro" id="IPR017243">
    <property type="entry name" value="Bloc1s5"/>
</dbReference>
<dbReference type="FunCoup" id="A0A6J2YGG1">
    <property type="interactions" value="11"/>
</dbReference>
<protein>
    <recommendedName>
        <fullName evidence="2">Biogenesis of lysosome-related organelles complex 1 subunit 5</fullName>
    </recommendedName>
</protein>
<dbReference type="RefSeq" id="XP_030762376.1">
    <property type="nucleotide sequence ID" value="XM_030906516.1"/>
</dbReference>
<proteinExistence type="inferred from homology"/>
<accession>A0A6J2YGG1</accession>
<evidence type="ECO:0000256" key="1">
    <source>
        <dbReference type="ARBA" id="ARBA00010754"/>
    </source>
</evidence>
<dbReference type="Pfam" id="PF14942">
    <property type="entry name" value="Muted"/>
    <property type="match status" value="1"/>
</dbReference>
<comment type="similarity">
    <text evidence="1">Belongs to the BLOC1S5 family.</text>
</comment>
<dbReference type="GeneID" id="115887171"/>
<evidence type="ECO:0000256" key="2">
    <source>
        <dbReference type="ARBA" id="ARBA00019580"/>
    </source>
</evidence>
<sequence>MIILDISNIGSRLFDHNGFLSGEINFLLKEFEEKRGDAEVDNLFNTIENITDIKDTHIDQLKETINESLIESNRQLSEALQLCDQFSTLQEKISKESDKNFEKWKEARTKFMDEILPKYYDINRDIAEKQEELKIFYGNLERKLN</sequence>
<dbReference type="PANTHER" id="PTHR31784">
    <property type="entry name" value="BIOGENESIS OF LYSOSOME-RELATED ORGANELLES COMPLEX 1 SUBUNIT 5"/>
    <property type="match status" value="1"/>
</dbReference>
<gene>
    <name evidence="4" type="primary">LOC115887171</name>
</gene>
<dbReference type="InParanoid" id="A0A6J2YGG1"/>
<name>A0A6J2YGG1_SITOR</name>
<keyword evidence="3" id="KW-1185">Reference proteome</keyword>
<dbReference type="OrthoDB" id="18964at2759"/>
<evidence type="ECO:0000313" key="4">
    <source>
        <dbReference type="RefSeq" id="XP_030762376.1"/>
    </source>
</evidence>
<dbReference type="Proteomes" id="UP000504635">
    <property type="component" value="Unplaced"/>
</dbReference>
<dbReference type="PANTHER" id="PTHR31784:SF2">
    <property type="entry name" value="BIOGENESIS OF LYSOSOME-RELATED ORGANELLES COMPLEX 1 SUBUNIT 5"/>
    <property type="match status" value="1"/>
</dbReference>
<evidence type="ECO:0000313" key="3">
    <source>
        <dbReference type="Proteomes" id="UP000504635"/>
    </source>
</evidence>
<reference evidence="4" key="1">
    <citation type="submission" date="2025-08" db="UniProtKB">
        <authorList>
            <consortium name="RefSeq"/>
        </authorList>
    </citation>
    <scope>IDENTIFICATION</scope>
    <source>
        <tissue evidence="4">Gonads</tissue>
    </source>
</reference>
<dbReference type="AlphaFoldDB" id="A0A6J2YGG1"/>
<dbReference type="GO" id="GO:0030133">
    <property type="term" value="C:transport vesicle"/>
    <property type="evidence" value="ECO:0007669"/>
    <property type="project" value="InterPro"/>
</dbReference>